<feature type="region of interest" description="Disordered" evidence="1">
    <location>
        <begin position="72"/>
        <end position="112"/>
    </location>
</feature>
<dbReference type="Proteomes" id="UP000494256">
    <property type="component" value="Unassembled WGS sequence"/>
</dbReference>
<sequence>MAWSDIKQYVGSKNVKWSVTKCIILIQEKVLLIGAWDWLKLCKKVKDTEEQYAKSDHVVDLVTETFIISVDDSDDDDATSTDYRSSPEPGPSTSKRPCRDTIEGVIPLSDSD</sequence>
<dbReference type="AlphaFoldDB" id="A0A8S1AQE8"/>
<name>A0A8S1AQE8_ARCPL</name>
<proteinExistence type="predicted"/>
<gene>
    <name evidence="2" type="ORF">APLA_LOCUS13969</name>
</gene>
<accession>A0A8S1AQE8</accession>
<evidence type="ECO:0000313" key="3">
    <source>
        <dbReference type="Proteomes" id="UP000494256"/>
    </source>
</evidence>
<reference evidence="2 3" key="1">
    <citation type="submission" date="2020-04" db="EMBL/GenBank/DDBJ databases">
        <authorList>
            <person name="Wallbank WR R."/>
            <person name="Pardo Diaz C."/>
            <person name="Kozak K."/>
            <person name="Martin S."/>
            <person name="Jiggins C."/>
            <person name="Moest M."/>
            <person name="Warren A I."/>
            <person name="Byers J.R.P. K."/>
            <person name="Montejo-Kovacevich G."/>
            <person name="Yen C E."/>
        </authorList>
    </citation>
    <scope>NUCLEOTIDE SEQUENCE [LARGE SCALE GENOMIC DNA]</scope>
</reference>
<evidence type="ECO:0000313" key="2">
    <source>
        <dbReference type="EMBL" id="CAB3252329.1"/>
    </source>
</evidence>
<evidence type="ECO:0000256" key="1">
    <source>
        <dbReference type="SAM" id="MobiDB-lite"/>
    </source>
</evidence>
<comment type="caution">
    <text evidence="2">The sequence shown here is derived from an EMBL/GenBank/DDBJ whole genome shotgun (WGS) entry which is preliminary data.</text>
</comment>
<dbReference type="EMBL" id="CADEBD010000365">
    <property type="protein sequence ID" value="CAB3252329.1"/>
    <property type="molecule type" value="Genomic_DNA"/>
</dbReference>
<organism evidence="2 3">
    <name type="scientific">Arctia plantaginis</name>
    <name type="common">Wood tiger moth</name>
    <name type="synonym">Phalaena plantaginis</name>
    <dbReference type="NCBI Taxonomy" id="874455"/>
    <lineage>
        <taxon>Eukaryota</taxon>
        <taxon>Metazoa</taxon>
        <taxon>Ecdysozoa</taxon>
        <taxon>Arthropoda</taxon>
        <taxon>Hexapoda</taxon>
        <taxon>Insecta</taxon>
        <taxon>Pterygota</taxon>
        <taxon>Neoptera</taxon>
        <taxon>Endopterygota</taxon>
        <taxon>Lepidoptera</taxon>
        <taxon>Glossata</taxon>
        <taxon>Ditrysia</taxon>
        <taxon>Noctuoidea</taxon>
        <taxon>Erebidae</taxon>
        <taxon>Arctiinae</taxon>
        <taxon>Arctia</taxon>
    </lineage>
</organism>
<protein>
    <submittedName>
        <fullName evidence="2">Uncharacterized protein</fullName>
    </submittedName>
</protein>